<name>A0A084AV53_STACB</name>
<evidence type="ECO:0000256" key="1">
    <source>
        <dbReference type="SAM" id="MobiDB-lite"/>
    </source>
</evidence>
<evidence type="ECO:0000313" key="2">
    <source>
        <dbReference type="EMBL" id="KEY69182.1"/>
    </source>
</evidence>
<dbReference type="EMBL" id="KL648534">
    <property type="protein sequence ID" value="KEY69182.1"/>
    <property type="molecule type" value="Genomic_DNA"/>
</dbReference>
<sequence length="335" mass="37370">MDQQNTPFLYMPNLPGLSLGGQVWSHDEVRLLAPDRGDANFAIYHVYPNLGAFFHLLIKYKKFKSHHLFWSRVAGDAGFSAGADQGLIISVSDKIVDARARHLAIPGRRPLVTGLTLLVDEYVREKSEVFDLKQSRKQREVKKWTKAREVWSKEKEAFKAGFVKELPSIIPQVISYVPPRPPTNSGDHAGITRGDETEADLSPGSRIVPFTLDLGDDIQHASAPSRIKADPDQSKEELELDHQSRAFSENSSVNSVANELSMKARLLQQDARIVALETLFLTNQLSLVRQVQDLRHVLRAVCDKFNTLSWQVSGMQAGEPLGGEAGSLRDPISRQ</sequence>
<protein>
    <submittedName>
        <fullName evidence="2">Uncharacterized protein</fullName>
    </submittedName>
</protein>
<accession>A0A084AV53</accession>
<keyword evidence="3" id="KW-1185">Reference proteome</keyword>
<feature type="region of interest" description="Disordered" evidence="1">
    <location>
        <begin position="177"/>
        <end position="202"/>
    </location>
</feature>
<evidence type="ECO:0000313" key="3">
    <source>
        <dbReference type="Proteomes" id="UP000028045"/>
    </source>
</evidence>
<proteinExistence type="predicted"/>
<dbReference type="AlphaFoldDB" id="A0A084AV53"/>
<dbReference type="Proteomes" id="UP000028045">
    <property type="component" value="Unassembled WGS sequence"/>
</dbReference>
<reference evidence="2 3" key="1">
    <citation type="journal article" date="2014" name="BMC Genomics">
        <title>Comparative genome sequencing reveals chemotype-specific gene clusters in the toxigenic black mold Stachybotrys.</title>
        <authorList>
            <person name="Semeiks J."/>
            <person name="Borek D."/>
            <person name="Otwinowski Z."/>
            <person name="Grishin N.V."/>
        </authorList>
    </citation>
    <scope>NUCLEOTIDE SEQUENCE [LARGE SCALE GENOMIC DNA]</scope>
    <source>
        <strain evidence="3">CBS 109288 / IBT 7711</strain>
    </source>
</reference>
<organism evidence="2 3">
    <name type="scientific">Stachybotrys chartarum (strain CBS 109288 / IBT 7711)</name>
    <name type="common">Toxic black mold</name>
    <name type="synonym">Stilbospora chartarum</name>
    <dbReference type="NCBI Taxonomy" id="1280523"/>
    <lineage>
        <taxon>Eukaryota</taxon>
        <taxon>Fungi</taxon>
        <taxon>Dikarya</taxon>
        <taxon>Ascomycota</taxon>
        <taxon>Pezizomycotina</taxon>
        <taxon>Sordariomycetes</taxon>
        <taxon>Hypocreomycetidae</taxon>
        <taxon>Hypocreales</taxon>
        <taxon>Stachybotryaceae</taxon>
        <taxon>Stachybotrys</taxon>
    </lineage>
</organism>
<dbReference type="HOGENOM" id="CLU_829422_0_0_1"/>
<gene>
    <name evidence="2" type="ORF">S7711_10496</name>
</gene>